<sequence>MKQRHLKGPPLGASQAWVDWTRAIGDLHAARDRHSCQHPRQWALTTGQGPGLNGRQQRCAGQLPGFECETASLRGERWSSSLADCPLAQRLTCCPDQGSPKLDGVGEQGCLEHGGLGPCSLACAPRAASHLSKNRPRSSPSFEPEIEIEIEFQVVEATEFGNGDADRGVCGRAAVKSGGKASRVQTLVVTRQRARVSTGATAFFQL</sequence>
<proteinExistence type="predicted"/>
<evidence type="ECO:0000313" key="1">
    <source>
        <dbReference type="EMBL" id="KAL3957406.1"/>
    </source>
</evidence>
<comment type="caution">
    <text evidence="1">The sequence shown here is derived from an EMBL/GenBank/DDBJ whole genome shotgun (WGS) entry which is preliminary data.</text>
</comment>
<dbReference type="EMBL" id="JBGNUJ010000007">
    <property type="protein sequence ID" value="KAL3957406.1"/>
    <property type="molecule type" value="Genomic_DNA"/>
</dbReference>
<protein>
    <submittedName>
        <fullName evidence="1">Uncharacterized protein</fullName>
    </submittedName>
</protein>
<dbReference type="Proteomes" id="UP001638806">
    <property type="component" value="Unassembled WGS sequence"/>
</dbReference>
<evidence type="ECO:0000313" key="2">
    <source>
        <dbReference type="Proteomes" id="UP001638806"/>
    </source>
</evidence>
<organism evidence="1 2">
    <name type="scientific">Purpureocillium lilacinum</name>
    <name type="common">Paecilomyces lilacinus</name>
    <dbReference type="NCBI Taxonomy" id="33203"/>
    <lineage>
        <taxon>Eukaryota</taxon>
        <taxon>Fungi</taxon>
        <taxon>Dikarya</taxon>
        <taxon>Ascomycota</taxon>
        <taxon>Pezizomycotina</taxon>
        <taxon>Sordariomycetes</taxon>
        <taxon>Hypocreomycetidae</taxon>
        <taxon>Hypocreales</taxon>
        <taxon>Ophiocordycipitaceae</taxon>
        <taxon>Purpureocillium</taxon>
    </lineage>
</organism>
<gene>
    <name evidence="1" type="ORF">ACCO45_007984</name>
</gene>
<reference evidence="1" key="1">
    <citation type="submission" date="2024-12" db="EMBL/GenBank/DDBJ databases">
        <title>Comparative genomics and development of molecular markers within Purpureocillium lilacinum and among Purpureocillium species.</title>
        <authorList>
            <person name="Yeh Z.-Y."/>
            <person name="Ni N.-T."/>
            <person name="Lo P.-H."/>
            <person name="Mushyakhwo K."/>
            <person name="Lin C.-F."/>
            <person name="Nai Y.-S."/>
        </authorList>
    </citation>
    <scope>NUCLEOTIDE SEQUENCE</scope>
    <source>
        <strain evidence="1">NCHU-NPUST-175</strain>
    </source>
</reference>
<keyword evidence="2" id="KW-1185">Reference proteome</keyword>
<name>A0ACC4DLZ7_PURLI</name>
<accession>A0ACC4DLZ7</accession>